<accession>A0AAU8MVZ1</accession>
<evidence type="ECO:0000256" key="1">
    <source>
        <dbReference type="SAM" id="SignalP"/>
    </source>
</evidence>
<dbReference type="EMBL" id="CP159925">
    <property type="protein sequence ID" value="XCO76766.1"/>
    <property type="molecule type" value="Genomic_DNA"/>
</dbReference>
<feature type="signal peptide" evidence="1">
    <location>
        <begin position="1"/>
        <end position="25"/>
    </location>
</feature>
<sequence length="141" mass="14764">MHAKKMLIAAGFAALMALSHAPAQAGDVNAAVLSCYVDTFALDTLRPNVCVATWTPNRANNPTIAHFEVTGLPAGNYGYSWSNLESGGPAPACGNTRSCNVRIATETNGDGEARLAATVTDLDTGAVRTVSAVAYYYDGWH</sequence>
<feature type="chain" id="PRO_5043325132" evidence="1">
    <location>
        <begin position="26"/>
        <end position="141"/>
    </location>
</feature>
<evidence type="ECO:0000313" key="2">
    <source>
        <dbReference type="EMBL" id="XCO76766.1"/>
    </source>
</evidence>
<protein>
    <submittedName>
        <fullName evidence="2">Uncharacterized protein</fullName>
    </submittedName>
</protein>
<keyword evidence="1" id="KW-0732">Signal</keyword>
<reference evidence="2" key="1">
    <citation type="submission" date="2024-06" db="EMBL/GenBank/DDBJ databases">
        <authorList>
            <person name="Li S."/>
        </authorList>
    </citation>
    <scope>NUCLEOTIDE SEQUENCE</scope>
    <source>
        <strain evidence="2">SR10</strain>
    </source>
</reference>
<proteinExistence type="predicted"/>
<organism evidence="2">
    <name type="scientific">Lysobacter firmicutimachus</name>
    <dbReference type="NCBI Taxonomy" id="1792846"/>
    <lineage>
        <taxon>Bacteria</taxon>
        <taxon>Pseudomonadati</taxon>
        <taxon>Pseudomonadota</taxon>
        <taxon>Gammaproteobacteria</taxon>
        <taxon>Lysobacterales</taxon>
        <taxon>Lysobacteraceae</taxon>
        <taxon>Lysobacter</taxon>
    </lineage>
</organism>
<dbReference type="AlphaFoldDB" id="A0AAU8MVZ1"/>
<gene>
    <name evidence="2" type="ORF">ABU614_08270</name>
</gene>
<dbReference type="RefSeq" id="WP_363799988.1">
    <property type="nucleotide sequence ID" value="NZ_CP159925.1"/>
</dbReference>
<name>A0AAU8MVZ1_9GAMM</name>